<keyword evidence="3" id="KW-0863">Zinc-finger</keyword>
<accession>A0A0M4EQ41</accession>
<feature type="transmembrane region" description="Helical" evidence="7">
    <location>
        <begin position="685"/>
        <end position="707"/>
    </location>
</feature>
<comment type="pathway">
    <text evidence="5">Protein degradation; proteasomal ubiquitin-dependent pathway.</text>
</comment>
<dbReference type="Pfam" id="PF05020">
    <property type="entry name" value="zf-NPL4"/>
    <property type="match status" value="1"/>
</dbReference>
<dbReference type="EMBL" id="CP012526">
    <property type="protein sequence ID" value="ALC48002.1"/>
    <property type="molecule type" value="Genomic_DNA"/>
</dbReference>
<evidence type="ECO:0000256" key="7">
    <source>
        <dbReference type="SAM" id="Phobius"/>
    </source>
</evidence>
<gene>
    <name evidence="9" type="ORF">Dbus_chr3Rg2752</name>
</gene>
<evidence type="ECO:0000313" key="9">
    <source>
        <dbReference type="EMBL" id="ALC48002.1"/>
    </source>
</evidence>
<evidence type="ECO:0000256" key="6">
    <source>
        <dbReference type="ARBA" id="ARBA00074519"/>
    </source>
</evidence>
<reference evidence="9 10" key="1">
    <citation type="submission" date="2015-08" db="EMBL/GenBank/DDBJ databases">
        <title>Ancestral chromatin configuration constrains chromatin evolution on differentiating sex chromosomes in Drosophila.</title>
        <authorList>
            <person name="Zhou Q."/>
            <person name="Bachtrog D."/>
        </authorList>
    </citation>
    <scope>NUCLEOTIDE SEQUENCE [LARGE SCALE GENOMIC DNA]</scope>
    <source>
        <tissue evidence="9">Whole larvae</tissue>
    </source>
</reference>
<keyword evidence="7" id="KW-0812">Transmembrane</keyword>
<organism evidence="9 10">
    <name type="scientific">Drosophila busckii</name>
    <name type="common">Fruit fly</name>
    <dbReference type="NCBI Taxonomy" id="30019"/>
    <lineage>
        <taxon>Eukaryota</taxon>
        <taxon>Metazoa</taxon>
        <taxon>Ecdysozoa</taxon>
        <taxon>Arthropoda</taxon>
        <taxon>Hexapoda</taxon>
        <taxon>Insecta</taxon>
        <taxon>Pterygota</taxon>
        <taxon>Neoptera</taxon>
        <taxon>Endopterygota</taxon>
        <taxon>Diptera</taxon>
        <taxon>Brachycera</taxon>
        <taxon>Muscomorpha</taxon>
        <taxon>Ephydroidea</taxon>
        <taxon>Drosophilidae</taxon>
        <taxon>Drosophila</taxon>
    </lineage>
</organism>
<dbReference type="GO" id="GO:0031625">
    <property type="term" value="F:ubiquitin protein ligase binding"/>
    <property type="evidence" value="ECO:0007669"/>
    <property type="project" value="TreeGrafter"/>
</dbReference>
<dbReference type="FunFam" id="3.10.20.90:FF:000323">
    <property type="entry name" value="Nuclear protein localization protein 4 homolog"/>
    <property type="match status" value="1"/>
</dbReference>
<evidence type="ECO:0000256" key="4">
    <source>
        <dbReference type="ARBA" id="ARBA00022833"/>
    </source>
</evidence>
<dbReference type="STRING" id="30019.A0A0M4EQ41"/>
<dbReference type="PANTHER" id="PTHR12710">
    <property type="entry name" value="NUCLEAR PROTEIN LOCALIZATION 4"/>
    <property type="match status" value="1"/>
</dbReference>
<proteinExistence type="inferred from homology"/>
<evidence type="ECO:0000313" key="10">
    <source>
        <dbReference type="Proteomes" id="UP000494163"/>
    </source>
</evidence>
<dbReference type="PANTHER" id="PTHR12710:SF0">
    <property type="entry name" value="NUCLEAR PROTEIN LOCALIZATION PROTEIN 4 HOMOLOG"/>
    <property type="match status" value="1"/>
</dbReference>
<dbReference type="SMR" id="A0A0M4EQ41"/>
<dbReference type="Gene3D" id="3.10.20.90">
    <property type="entry name" value="Phosphatidylinositol 3-kinase Catalytic Subunit, Chain A, domain 1"/>
    <property type="match status" value="1"/>
</dbReference>
<keyword evidence="4" id="KW-0862">Zinc</keyword>
<evidence type="ECO:0000256" key="1">
    <source>
        <dbReference type="ARBA" id="ARBA00011025"/>
    </source>
</evidence>
<dbReference type="SUPFAM" id="SSF54236">
    <property type="entry name" value="Ubiquitin-like"/>
    <property type="match status" value="1"/>
</dbReference>
<feature type="domain" description="MPN" evidence="8">
    <location>
        <begin position="265"/>
        <end position="402"/>
    </location>
</feature>
<dbReference type="OMA" id="MCANCAP"/>
<protein>
    <recommendedName>
        <fullName evidence="6">Nuclear protein localization protein 4 homolog</fullName>
    </recommendedName>
</protein>
<comment type="similarity">
    <text evidence="1">Belongs to the NPL4 family.</text>
</comment>
<dbReference type="GO" id="GO:0008270">
    <property type="term" value="F:zinc ion binding"/>
    <property type="evidence" value="ECO:0007669"/>
    <property type="project" value="UniProtKB-KW"/>
</dbReference>
<dbReference type="InterPro" id="IPR016563">
    <property type="entry name" value="Npl4"/>
</dbReference>
<evidence type="ECO:0000256" key="5">
    <source>
        <dbReference type="ARBA" id="ARBA00060618"/>
    </source>
</evidence>
<dbReference type="InterPro" id="IPR024682">
    <property type="entry name" value="Npl4_Ub-like_dom"/>
</dbReference>
<sequence length="768" mass="86601">MASAQLMLQNIIYKKRNFVYAFVRHRLFVLCKQSLIRVQSAEGIKRIEISPKSNLKQLYDSVQSALKVDGFGLFKERSFVNELQASGTQLVGTTLKHGDMLFLKQMAGTSSRRASTAAMENVAFNRTTKQINEKSNSSSMRPSLDVIEDEVDQHLLKSDGTIKRERDSKLCHHNANGRCVHCSPLEPYDENYLKEQNIKHLAFHSYIRKQTSGMDHGKYFVFDDINCRIKPGCREHPPWPKGICSKCQPSAITLNRQTYRHVDNVMFENTKIVERFLNYWRTTGHQRMGYLYGTYEPHTDVPLGIRAKVAAIYEPPQESSRDSINLCTDEGAEDVEAVANALGLKKIGWIFTDLLTDDASAGTVKQIRGIETHFLTAQECITAGELQNRHPNPCKYASNGIFGSKFVTICVTGDQTKQVHMEGYAVSAQCMALVRDNCLIPTKDAPELGYVRESTDKQYVPDVFYKEKDQYGNEVQRLARPLPVEYLLVDVPASTPLQPQYTFTEYDKRQPFPIENRYIDGQLQDFNALSSYLSAWAQEEFLDSISDFHLLIYLYKMDMIPMRQHMGPLLEAVRTKSPNRAADFKSEEVWKLLESLVQASSTGGGTTSYPSGAATSAGNAGADAMDLDASTWTFSANSPVRSLFKAIPKVSSENVGSIRHFKCNCDPSVPFLEKPSCVFSKSALLHHWGAIPIIIFTVIGFSLEVLYTIRLAFTRDDVWYTKGPAACEVVETRRGYPPPIRKMLVYNQKYENDEKLLEALQGNTSGPE</sequence>
<dbReference type="GO" id="GO:0006511">
    <property type="term" value="P:ubiquitin-dependent protein catabolic process"/>
    <property type="evidence" value="ECO:0007669"/>
    <property type="project" value="InterPro"/>
</dbReference>
<feature type="non-terminal residue" evidence="9">
    <location>
        <position position="768"/>
    </location>
</feature>
<evidence type="ECO:0000256" key="3">
    <source>
        <dbReference type="ARBA" id="ARBA00022771"/>
    </source>
</evidence>
<dbReference type="InterPro" id="IPR007716">
    <property type="entry name" value="NPL4_Zn-bd_put"/>
</dbReference>
<dbReference type="GO" id="GO:0043130">
    <property type="term" value="F:ubiquitin binding"/>
    <property type="evidence" value="ECO:0007669"/>
    <property type="project" value="TreeGrafter"/>
</dbReference>
<dbReference type="PROSITE" id="PS50249">
    <property type="entry name" value="MPN"/>
    <property type="match status" value="1"/>
</dbReference>
<evidence type="ECO:0000256" key="2">
    <source>
        <dbReference type="ARBA" id="ARBA00022723"/>
    </source>
</evidence>
<dbReference type="Gene3D" id="3.40.140.10">
    <property type="entry name" value="Cytidine Deaminase, domain 2"/>
    <property type="match status" value="1"/>
</dbReference>
<name>A0A0M4EQ41_DROBS</name>
<keyword evidence="7" id="KW-1133">Transmembrane helix</keyword>
<dbReference type="InterPro" id="IPR029071">
    <property type="entry name" value="Ubiquitin-like_domsf"/>
</dbReference>
<dbReference type="CDD" id="cd08061">
    <property type="entry name" value="MPN_NPL4"/>
    <property type="match status" value="1"/>
</dbReference>
<keyword evidence="10" id="KW-1185">Reference proteome</keyword>
<dbReference type="AlphaFoldDB" id="A0A0M4EQ41"/>
<keyword evidence="7" id="KW-0472">Membrane</keyword>
<dbReference type="OrthoDB" id="7988943at2759"/>
<dbReference type="Proteomes" id="UP000494163">
    <property type="component" value="Chromosome 3R"/>
</dbReference>
<dbReference type="Pfam" id="PF05021">
    <property type="entry name" value="NPL4"/>
    <property type="match status" value="1"/>
</dbReference>
<dbReference type="FunFam" id="3.40.140.10:FF:000012">
    <property type="entry name" value="nuclear protein localization protein 4 homolog"/>
    <property type="match status" value="1"/>
</dbReference>
<dbReference type="Pfam" id="PF11543">
    <property type="entry name" value="UN_NPL4"/>
    <property type="match status" value="1"/>
</dbReference>
<dbReference type="InterPro" id="IPR037518">
    <property type="entry name" value="MPN"/>
</dbReference>
<keyword evidence="2" id="KW-0479">Metal-binding</keyword>
<evidence type="ECO:0000259" key="8">
    <source>
        <dbReference type="PROSITE" id="PS50249"/>
    </source>
</evidence>
<dbReference type="GO" id="GO:0005634">
    <property type="term" value="C:nucleus"/>
    <property type="evidence" value="ECO:0007669"/>
    <property type="project" value="TreeGrafter"/>
</dbReference>
<dbReference type="InterPro" id="IPR007717">
    <property type="entry name" value="NPL4_C"/>
</dbReference>